<accession>A0A9J5XX38</accession>
<dbReference type="Proteomes" id="UP000824120">
    <property type="component" value="Chromosome 8"/>
</dbReference>
<protein>
    <submittedName>
        <fullName evidence="1">Uncharacterized protein</fullName>
    </submittedName>
</protein>
<dbReference type="EMBL" id="JACXVP010000008">
    <property type="protein sequence ID" value="KAG5592899.1"/>
    <property type="molecule type" value="Genomic_DNA"/>
</dbReference>
<comment type="caution">
    <text evidence="1">The sequence shown here is derived from an EMBL/GenBank/DDBJ whole genome shotgun (WGS) entry which is preliminary data.</text>
</comment>
<proteinExistence type="predicted"/>
<name>A0A9J5XX38_SOLCO</name>
<dbReference type="AlphaFoldDB" id="A0A9J5XX38"/>
<organism evidence="1 2">
    <name type="scientific">Solanum commersonii</name>
    <name type="common">Commerson's wild potato</name>
    <name type="synonym">Commerson's nightshade</name>
    <dbReference type="NCBI Taxonomy" id="4109"/>
    <lineage>
        <taxon>Eukaryota</taxon>
        <taxon>Viridiplantae</taxon>
        <taxon>Streptophyta</taxon>
        <taxon>Embryophyta</taxon>
        <taxon>Tracheophyta</taxon>
        <taxon>Spermatophyta</taxon>
        <taxon>Magnoliopsida</taxon>
        <taxon>eudicotyledons</taxon>
        <taxon>Gunneridae</taxon>
        <taxon>Pentapetalae</taxon>
        <taxon>asterids</taxon>
        <taxon>lamiids</taxon>
        <taxon>Solanales</taxon>
        <taxon>Solanaceae</taxon>
        <taxon>Solanoideae</taxon>
        <taxon>Solaneae</taxon>
        <taxon>Solanum</taxon>
    </lineage>
</organism>
<sequence length="72" mass="8250">MDRLECFCGELSYSFDKDASWWSPQVHCDESVCASHVWRYRNIMRDAEYGTVDVVKTIETGFLFGVSGGTFI</sequence>
<keyword evidence="2" id="KW-1185">Reference proteome</keyword>
<gene>
    <name evidence="1" type="ORF">H5410_043413</name>
</gene>
<evidence type="ECO:0000313" key="2">
    <source>
        <dbReference type="Proteomes" id="UP000824120"/>
    </source>
</evidence>
<evidence type="ECO:0000313" key="1">
    <source>
        <dbReference type="EMBL" id="KAG5592899.1"/>
    </source>
</evidence>
<reference evidence="1 2" key="1">
    <citation type="submission" date="2020-09" db="EMBL/GenBank/DDBJ databases">
        <title>De no assembly of potato wild relative species, Solanum commersonii.</title>
        <authorList>
            <person name="Cho K."/>
        </authorList>
    </citation>
    <scope>NUCLEOTIDE SEQUENCE [LARGE SCALE GENOMIC DNA]</scope>
    <source>
        <strain evidence="1">LZ3.2</strain>
        <tissue evidence="1">Leaf</tissue>
    </source>
</reference>